<dbReference type="Proteomes" id="UP001144471">
    <property type="component" value="Unassembled WGS sequence"/>
</dbReference>
<dbReference type="InterPro" id="IPR032525">
    <property type="entry name" value="Peptidase_U32_C"/>
</dbReference>
<organism evidence="5 6">
    <name type="scientific">Propionigenium maris DSM 9537</name>
    <dbReference type="NCBI Taxonomy" id="1123000"/>
    <lineage>
        <taxon>Bacteria</taxon>
        <taxon>Fusobacteriati</taxon>
        <taxon>Fusobacteriota</taxon>
        <taxon>Fusobacteriia</taxon>
        <taxon>Fusobacteriales</taxon>
        <taxon>Fusobacteriaceae</taxon>
        <taxon>Propionigenium</taxon>
    </lineage>
</organism>
<protein>
    <submittedName>
        <fullName evidence="5">Protease</fullName>
    </submittedName>
</protein>
<dbReference type="Gene3D" id="2.40.30.10">
    <property type="entry name" value="Translation factors"/>
    <property type="match status" value="1"/>
</dbReference>
<dbReference type="InterPro" id="IPR001539">
    <property type="entry name" value="Peptidase_U32"/>
</dbReference>
<dbReference type="PROSITE" id="PS01276">
    <property type="entry name" value="PEPTIDASE_U32"/>
    <property type="match status" value="1"/>
</dbReference>
<evidence type="ECO:0000256" key="1">
    <source>
        <dbReference type="ARBA" id="ARBA00022670"/>
    </source>
</evidence>
<evidence type="ECO:0000256" key="3">
    <source>
        <dbReference type="ARBA" id="ARBA00038374"/>
    </source>
</evidence>
<proteinExistence type="inferred from homology"/>
<dbReference type="SUPFAM" id="SSF51395">
    <property type="entry name" value="FMN-linked oxidoreductases"/>
    <property type="match status" value="1"/>
</dbReference>
<dbReference type="GO" id="GO:0006508">
    <property type="term" value="P:proteolysis"/>
    <property type="evidence" value="ECO:0007669"/>
    <property type="project" value="UniProtKB-KW"/>
</dbReference>
<name>A0A9W6GKL3_9FUSO</name>
<dbReference type="AlphaFoldDB" id="A0A9W6GKL3"/>
<keyword evidence="6" id="KW-1185">Reference proteome</keyword>
<dbReference type="RefSeq" id="WP_281834675.1">
    <property type="nucleotide sequence ID" value="NZ_BSDY01000005.1"/>
</dbReference>
<evidence type="ECO:0000313" key="5">
    <source>
        <dbReference type="EMBL" id="GLI55885.1"/>
    </source>
</evidence>
<dbReference type="Pfam" id="PF01136">
    <property type="entry name" value="Peptidase_U32"/>
    <property type="match status" value="1"/>
</dbReference>
<comment type="similarity">
    <text evidence="3">Belongs to the peptidase U32 family.</text>
</comment>
<reference evidence="5" key="1">
    <citation type="submission" date="2022-12" db="EMBL/GenBank/DDBJ databases">
        <title>Reference genome sequencing for broad-spectrum identification of bacterial and archaeal isolates by mass spectrometry.</title>
        <authorList>
            <person name="Sekiguchi Y."/>
            <person name="Tourlousse D.M."/>
        </authorList>
    </citation>
    <scope>NUCLEOTIDE SEQUENCE</scope>
    <source>
        <strain evidence="5">10succ1</strain>
    </source>
</reference>
<dbReference type="InterPro" id="IPR051454">
    <property type="entry name" value="RNA/ubiquinone_mod_enzymes"/>
</dbReference>
<dbReference type="PANTHER" id="PTHR30217">
    <property type="entry name" value="PEPTIDASE U32 FAMILY"/>
    <property type="match status" value="1"/>
</dbReference>
<comment type="caution">
    <text evidence="5">The sequence shown here is derived from an EMBL/GenBank/DDBJ whole genome shotgun (WGS) entry which is preliminary data.</text>
</comment>
<dbReference type="EMBL" id="BSDY01000005">
    <property type="protein sequence ID" value="GLI55885.1"/>
    <property type="molecule type" value="Genomic_DNA"/>
</dbReference>
<accession>A0A9W6GKL3</accession>
<evidence type="ECO:0000256" key="2">
    <source>
        <dbReference type="ARBA" id="ARBA00022801"/>
    </source>
</evidence>
<keyword evidence="1 5" id="KW-0645">Protease</keyword>
<sequence length="412" mass="46813">MKRAELLAPAGNMEKMKMAFHYGADAVYLGGKVFNLRAGSHNFTEEELREAVRYAHDRDKTVWVTLNIIPHDHETAGLAEYVKFLDEIGVDGVIVADLGVFQIVQENSNLAISVSTQSSNTNWRSVKMWHEMGAKRVVLARENTLENIALIREKVPGIEIEVFIHGAMCMSVSGRCLLSNYMTARDANRGDCAQSCRWKYSIVEGGKDNEGDYKEVLDGDEPTHIFSSKDLCTIEIIDKILDLGVDSLKIEGRMKGIYYVSNVVRSYREALDSYYSGSYKYDEKWLRELETISHRKYTTGFYFGQPDSDAQNYNNRNSYSQSHQLVAKVVEKVDENTYILAVRNRIFSGEELEVISNTGEPKIITLPTMTQIKGNFEEEVEVSHPNTTVRITLNTDISELDMVRRVLPEEKE</sequence>
<gene>
    <name evidence="5" type="ORF">PM10SUCC1_13990</name>
</gene>
<keyword evidence="2" id="KW-0378">Hydrolase</keyword>
<evidence type="ECO:0000313" key="6">
    <source>
        <dbReference type="Proteomes" id="UP001144471"/>
    </source>
</evidence>
<dbReference type="Pfam" id="PF16325">
    <property type="entry name" value="Peptidase_U32_C"/>
    <property type="match status" value="1"/>
</dbReference>
<feature type="domain" description="Peptidase family U32 C-terminal" evidence="4">
    <location>
        <begin position="322"/>
        <end position="404"/>
    </location>
</feature>
<dbReference type="PANTHER" id="PTHR30217:SF6">
    <property type="entry name" value="TRNA HYDROXYLATION PROTEIN P"/>
    <property type="match status" value="1"/>
</dbReference>
<dbReference type="GO" id="GO:0008233">
    <property type="term" value="F:peptidase activity"/>
    <property type="evidence" value="ECO:0007669"/>
    <property type="project" value="UniProtKB-KW"/>
</dbReference>
<evidence type="ECO:0000259" key="4">
    <source>
        <dbReference type="Pfam" id="PF16325"/>
    </source>
</evidence>